<keyword evidence="5" id="KW-1005">Bacterial flagellum biogenesis</keyword>
<reference evidence="9 10" key="1">
    <citation type="submission" date="2018-08" db="EMBL/GenBank/DDBJ databases">
        <authorList>
            <person name="Khan S.A."/>
            <person name="Jeon C.O."/>
            <person name="Chun B.H."/>
            <person name="Jeong S.E."/>
        </authorList>
    </citation>
    <scope>NUCLEOTIDE SEQUENCE [LARGE SCALE GENOMIC DNA]</scope>
    <source>
        <strain evidence="9 10">S-16</strain>
    </source>
</reference>
<evidence type="ECO:0000313" key="10">
    <source>
        <dbReference type="Proteomes" id="UP000267464"/>
    </source>
</evidence>
<dbReference type="RefSeq" id="WP_124543893.1">
    <property type="nucleotide sequence ID" value="NZ_QUSW01000012.1"/>
</dbReference>
<accession>A0A3N7HJX6</accession>
<name>A0A3N7HJX6_9BURK</name>
<evidence type="ECO:0000256" key="1">
    <source>
        <dbReference type="ARBA" id="ARBA00003041"/>
    </source>
</evidence>
<dbReference type="AlphaFoldDB" id="A0A3N7HJX6"/>
<organism evidence="9 10">
    <name type="scientific">Piscinibacter terrae</name>
    <dbReference type="NCBI Taxonomy" id="2496871"/>
    <lineage>
        <taxon>Bacteria</taxon>
        <taxon>Pseudomonadati</taxon>
        <taxon>Pseudomonadota</taxon>
        <taxon>Betaproteobacteria</taxon>
        <taxon>Burkholderiales</taxon>
        <taxon>Sphaerotilaceae</taxon>
        <taxon>Piscinibacter</taxon>
    </lineage>
</organism>
<keyword evidence="6" id="KW-0653">Protein transport</keyword>
<proteinExistence type="inferred from homology"/>
<evidence type="ECO:0000256" key="6">
    <source>
        <dbReference type="ARBA" id="ARBA00022927"/>
    </source>
</evidence>
<dbReference type="Proteomes" id="UP000267464">
    <property type="component" value="Unassembled WGS sequence"/>
</dbReference>
<dbReference type="InterPro" id="IPR018035">
    <property type="entry name" value="Flagellar_FliH/T3SS_HrpE"/>
</dbReference>
<dbReference type="PANTHER" id="PTHR34982">
    <property type="entry name" value="YOP PROTEINS TRANSLOCATION PROTEIN L"/>
    <property type="match status" value="1"/>
</dbReference>
<comment type="function">
    <text evidence="1">Needed for flagellar regrowth and assembly.</text>
</comment>
<protein>
    <recommendedName>
        <fullName evidence="3">Flagellar assembly protein FliH</fullName>
    </recommendedName>
</protein>
<gene>
    <name evidence="9" type="ORF">DZC73_28945</name>
</gene>
<comment type="caution">
    <text evidence="9">The sequence shown here is derived from an EMBL/GenBank/DDBJ whole genome shotgun (WGS) entry which is preliminary data.</text>
</comment>
<comment type="similarity">
    <text evidence="2">Belongs to the FliH family.</text>
</comment>
<evidence type="ECO:0000256" key="5">
    <source>
        <dbReference type="ARBA" id="ARBA00022795"/>
    </source>
</evidence>
<dbReference type="Pfam" id="PF02108">
    <property type="entry name" value="FliH"/>
    <property type="match status" value="1"/>
</dbReference>
<keyword evidence="7" id="KW-1006">Bacterial flagellum protein export</keyword>
<evidence type="ECO:0000256" key="7">
    <source>
        <dbReference type="ARBA" id="ARBA00023225"/>
    </source>
</evidence>
<evidence type="ECO:0000259" key="8">
    <source>
        <dbReference type="Pfam" id="PF02108"/>
    </source>
</evidence>
<reference evidence="9 10" key="2">
    <citation type="submission" date="2018-12" db="EMBL/GenBank/DDBJ databases">
        <title>Rhizobacter gummiphilus sp. nov., a rubber-degrading bacterium isolated from the soil of a botanical garden in Japan.</title>
        <authorList>
            <person name="Shunsuke S.S."/>
        </authorList>
    </citation>
    <scope>NUCLEOTIDE SEQUENCE [LARGE SCALE GENOMIC DNA]</scope>
    <source>
        <strain evidence="9 10">S-16</strain>
    </source>
</reference>
<dbReference type="OrthoDB" id="8910242at2"/>
<keyword evidence="4" id="KW-0813">Transport</keyword>
<feature type="domain" description="Flagellar assembly protein FliH/Type III secretion system HrpE" evidence="8">
    <location>
        <begin position="88"/>
        <end position="191"/>
    </location>
</feature>
<evidence type="ECO:0000256" key="4">
    <source>
        <dbReference type="ARBA" id="ARBA00022448"/>
    </source>
</evidence>
<dbReference type="GO" id="GO:0044781">
    <property type="term" value="P:bacterial-type flagellum organization"/>
    <property type="evidence" value="ECO:0007669"/>
    <property type="project" value="UniProtKB-KW"/>
</dbReference>
<dbReference type="GO" id="GO:0015031">
    <property type="term" value="P:protein transport"/>
    <property type="evidence" value="ECO:0007669"/>
    <property type="project" value="UniProtKB-KW"/>
</dbReference>
<dbReference type="PANTHER" id="PTHR34982:SF1">
    <property type="entry name" value="FLAGELLAR ASSEMBLY PROTEIN FLIH"/>
    <property type="match status" value="1"/>
</dbReference>
<evidence type="ECO:0000256" key="2">
    <source>
        <dbReference type="ARBA" id="ARBA00006602"/>
    </source>
</evidence>
<dbReference type="EMBL" id="QUSW01000012">
    <property type="protein sequence ID" value="RQP21266.1"/>
    <property type="molecule type" value="Genomic_DNA"/>
</dbReference>
<evidence type="ECO:0000313" key="9">
    <source>
        <dbReference type="EMBL" id="RQP21266.1"/>
    </source>
</evidence>
<sequence>MSFLAIHRSAGTSLAVDQPWLSADEWTACHSAVDLLAQLQALHSAQAARLELEAAQARGAGFAAGREQGLRQASEGLAAAWADAADAAQLQARELREAVIALSLEVIRRITAELAPQEVVAALAQRAGEDLMPDRAAKVRVHPQAAAAVAQRLSALPQIEVKADASLHPTDCVFDTPAGEWLAGLDVQLQRIAQSLREESRKAVE</sequence>
<evidence type="ECO:0000256" key="3">
    <source>
        <dbReference type="ARBA" id="ARBA00016507"/>
    </source>
</evidence>
<dbReference type="InterPro" id="IPR051472">
    <property type="entry name" value="T3SS_Stator/FliH"/>
</dbReference>
<keyword evidence="10" id="KW-1185">Reference proteome</keyword>
<dbReference type="GO" id="GO:0005829">
    <property type="term" value="C:cytosol"/>
    <property type="evidence" value="ECO:0007669"/>
    <property type="project" value="TreeGrafter"/>
</dbReference>